<feature type="region of interest" description="Disordered" evidence="9">
    <location>
        <begin position="144"/>
        <end position="251"/>
    </location>
</feature>
<feature type="domain" description="SB" evidence="10">
    <location>
        <begin position="361"/>
        <end position="429"/>
    </location>
</feature>
<dbReference type="OrthoDB" id="306304at2759"/>
<dbReference type="GO" id="GO:0043130">
    <property type="term" value="F:ubiquitin binding"/>
    <property type="evidence" value="ECO:0000318"/>
    <property type="project" value="GO_Central"/>
</dbReference>
<keyword evidence="5 7" id="KW-0653">Protein transport</keyword>
<dbReference type="PANTHER" id="PTHR23306:SF3">
    <property type="entry name" value="TUMOR SUPPRESSOR PROTEIN 101"/>
    <property type="match status" value="1"/>
</dbReference>
<feature type="coiled-coil region" evidence="8">
    <location>
        <begin position="278"/>
        <end position="347"/>
    </location>
</feature>
<dbReference type="PhylomeDB" id="A7SAT5"/>
<dbReference type="SUPFAM" id="SSF140111">
    <property type="entry name" value="Endosomal sorting complex assembly domain"/>
    <property type="match status" value="1"/>
</dbReference>
<dbReference type="AlphaFoldDB" id="A7SAT5"/>
<dbReference type="PROSITE" id="PS51322">
    <property type="entry name" value="UEV"/>
    <property type="match status" value="1"/>
</dbReference>
<evidence type="ECO:0000256" key="4">
    <source>
        <dbReference type="ARBA" id="ARBA00022753"/>
    </source>
</evidence>
<evidence type="ECO:0000256" key="1">
    <source>
        <dbReference type="ARBA" id="ARBA00004177"/>
    </source>
</evidence>
<dbReference type="STRING" id="45351.A7SAT5"/>
<protein>
    <recommendedName>
        <fullName evidence="14">Tumor susceptibility gene 101 protein</fullName>
    </recommendedName>
</protein>
<feature type="compositionally biased region" description="Polar residues" evidence="9">
    <location>
        <begin position="213"/>
        <end position="222"/>
    </location>
</feature>
<evidence type="ECO:0000256" key="5">
    <source>
        <dbReference type="ARBA" id="ARBA00022927"/>
    </source>
</evidence>
<evidence type="ECO:0000256" key="7">
    <source>
        <dbReference type="PROSITE-ProRule" id="PRU00644"/>
    </source>
</evidence>
<dbReference type="CDD" id="cd11685">
    <property type="entry name" value="UEV_TSG101-like"/>
    <property type="match status" value="1"/>
</dbReference>
<evidence type="ECO:0000259" key="11">
    <source>
        <dbReference type="PROSITE" id="PS51322"/>
    </source>
</evidence>
<accession>A7SAT5</accession>
<organism evidence="12 13">
    <name type="scientific">Nematostella vectensis</name>
    <name type="common">Starlet sea anemone</name>
    <dbReference type="NCBI Taxonomy" id="45351"/>
    <lineage>
        <taxon>Eukaryota</taxon>
        <taxon>Metazoa</taxon>
        <taxon>Cnidaria</taxon>
        <taxon>Anthozoa</taxon>
        <taxon>Hexacorallia</taxon>
        <taxon>Actiniaria</taxon>
        <taxon>Edwardsiidae</taxon>
        <taxon>Nematostella</taxon>
    </lineage>
</organism>
<dbReference type="InterPro" id="IPR052070">
    <property type="entry name" value="ESCRT-I_UEV_domain"/>
</dbReference>
<evidence type="ECO:0000256" key="9">
    <source>
        <dbReference type="SAM" id="MobiDB-lite"/>
    </source>
</evidence>
<proteinExistence type="inferred from homology"/>
<evidence type="ECO:0000313" key="12">
    <source>
        <dbReference type="EMBL" id="EDO39177.1"/>
    </source>
</evidence>
<feature type="compositionally biased region" description="Low complexity" evidence="9">
    <location>
        <begin position="189"/>
        <end position="208"/>
    </location>
</feature>
<dbReference type="PROSITE" id="PS51312">
    <property type="entry name" value="SB"/>
    <property type="match status" value="1"/>
</dbReference>
<dbReference type="Gene3D" id="6.10.250.370">
    <property type="match status" value="1"/>
</dbReference>
<dbReference type="Gene3D" id="6.10.140.820">
    <property type="match status" value="1"/>
</dbReference>
<dbReference type="InterPro" id="IPR017916">
    <property type="entry name" value="SB_dom"/>
</dbReference>
<dbReference type="Pfam" id="PF09454">
    <property type="entry name" value="Vps23_core"/>
    <property type="match status" value="1"/>
</dbReference>
<keyword evidence="6 8" id="KW-0175">Coiled coil</keyword>
<feature type="domain" description="UEV" evidence="11">
    <location>
        <begin position="1"/>
        <end position="144"/>
    </location>
</feature>
<evidence type="ECO:0008006" key="14">
    <source>
        <dbReference type="Google" id="ProtNLM"/>
    </source>
</evidence>
<feature type="compositionally biased region" description="Low complexity" evidence="9">
    <location>
        <begin position="164"/>
        <end position="178"/>
    </location>
</feature>
<dbReference type="SUPFAM" id="SSF54495">
    <property type="entry name" value="UBC-like"/>
    <property type="match status" value="1"/>
</dbReference>
<keyword evidence="3 7" id="KW-0813">Transport</keyword>
<evidence type="ECO:0000256" key="6">
    <source>
        <dbReference type="ARBA" id="ARBA00023054"/>
    </source>
</evidence>
<dbReference type="KEGG" id="nve:5510823"/>
<reference evidence="12 13" key="1">
    <citation type="journal article" date="2007" name="Science">
        <title>Sea anemone genome reveals ancestral eumetazoan gene repertoire and genomic organization.</title>
        <authorList>
            <person name="Putnam N.H."/>
            <person name="Srivastava M."/>
            <person name="Hellsten U."/>
            <person name="Dirks B."/>
            <person name="Chapman J."/>
            <person name="Salamov A."/>
            <person name="Terry A."/>
            <person name="Shapiro H."/>
            <person name="Lindquist E."/>
            <person name="Kapitonov V.V."/>
            <person name="Jurka J."/>
            <person name="Genikhovich G."/>
            <person name="Grigoriev I.V."/>
            <person name="Lucas S.M."/>
            <person name="Steele R.E."/>
            <person name="Finnerty J.R."/>
            <person name="Technau U."/>
            <person name="Martindale M.Q."/>
            <person name="Rokhsar D.S."/>
        </authorList>
    </citation>
    <scope>NUCLEOTIDE SEQUENCE [LARGE SCALE GENOMIC DNA]</scope>
    <source>
        <strain evidence="13">CH2 X CH6</strain>
    </source>
</reference>
<gene>
    <name evidence="12" type="ORF">NEMVEDRAFT_v1g244032</name>
</gene>
<dbReference type="EMBL" id="DS469611">
    <property type="protein sequence ID" value="EDO39177.1"/>
    <property type="molecule type" value="Genomic_DNA"/>
</dbReference>
<evidence type="ECO:0000256" key="2">
    <source>
        <dbReference type="ARBA" id="ARBA00009594"/>
    </source>
</evidence>
<name>A7SAT5_NEMVE</name>
<dbReference type="InterPro" id="IPR008883">
    <property type="entry name" value="UEV_N"/>
</dbReference>
<feature type="compositionally biased region" description="Pro residues" evidence="9">
    <location>
        <begin position="147"/>
        <end position="163"/>
    </location>
</feature>
<dbReference type="eggNOG" id="KOG2391">
    <property type="taxonomic scope" value="Eukaryota"/>
</dbReference>
<dbReference type="Proteomes" id="UP000001593">
    <property type="component" value="Unassembled WGS sequence"/>
</dbReference>
<keyword evidence="4" id="KW-0967">Endosome</keyword>
<evidence type="ECO:0000313" key="13">
    <source>
        <dbReference type="Proteomes" id="UP000001593"/>
    </source>
</evidence>
<dbReference type="InParanoid" id="A7SAT5"/>
<dbReference type="GO" id="GO:0008333">
    <property type="term" value="P:endosome to lysosome transport"/>
    <property type="evidence" value="ECO:0000318"/>
    <property type="project" value="GO_Central"/>
</dbReference>
<feature type="compositionally biased region" description="Polar residues" evidence="9">
    <location>
        <begin position="236"/>
        <end position="251"/>
    </location>
</feature>
<dbReference type="HOGENOM" id="CLU_017548_1_1_1"/>
<dbReference type="InterPro" id="IPR016135">
    <property type="entry name" value="UBQ-conjugating_enzyme/RWD"/>
</dbReference>
<evidence type="ECO:0000256" key="3">
    <source>
        <dbReference type="ARBA" id="ARBA00022448"/>
    </source>
</evidence>
<sequence>MSWEPYLRDKLRKHPHAELCKRQILAAMAVYKDLRPSMQKFVHNDGRESELLSLDGTIPVSFRGSTYNIPVCIFLQETHPFIPPLVYVRPTSTMAIKVSKHVDNNGRVFLPYLTDWSHPRSEIAGLIQILCCVFAEEPPVYAKPNNYQPPPQPGYRPPYPGYPPTSSSATPYPATPHGMPMPMPGAGPGRPRQGYPPYQGYPPSTGTGATPYPHTTQGQNHFPTPPVPQRPYPASSGYSPVSQSNPSPMVETRLQSQPSISDDMIKASLLSAVEDKLRRKAKATFEQAQIELDQLNRTQEELKRGGEKLQDIVTKLQKEQADVENNINVLTQKNEEISDVIAKLESDTGNLQIDEAVVTTAPLYNQILNLFAEENAIEDTIYYLSEALRKEAVDSEVFLKQVRILSRKQFMIRALLQKARRAAGLGDVSGS</sequence>
<evidence type="ECO:0000256" key="8">
    <source>
        <dbReference type="SAM" id="Coils"/>
    </source>
</evidence>
<dbReference type="Gene3D" id="3.10.110.10">
    <property type="entry name" value="Ubiquitin Conjugating Enzyme"/>
    <property type="match status" value="1"/>
</dbReference>
<dbReference type="PANTHER" id="PTHR23306">
    <property type="entry name" value="TUMOR SUSCEPTIBILITY GENE 101 PROTEIN-RELATED"/>
    <property type="match status" value="1"/>
</dbReference>
<evidence type="ECO:0000259" key="10">
    <source>
        <dbReference type="PROSITE" id="PS51312"/>
    </source>
</evidence>
<dbReference type="GO" id="GO:0000813">
    <property type="term" value="C:ESCRT I complex"/>
    <property type="evidence" value="ECO:0000318"/>
    <property type="project" value="GO_Central"/>
</dbReference>
<dbReference type="InterPro" id="IPR037202">
    <property type="entry name" value="ESCRT_assembly_dom"/>
</dbReference>
<dbReference type="OMA" id="YMNFPQP"/>
<keyword evidence="13" id="KW-1185">Reference proteome</keyword>
<dbReference type="GO" id="GO:0015031">
    <property type="term" value="P:protein transport"/>
    <property type="evidence" value="ECO:0007669"/>
    <property type="project" value="UniProtKB-UniRule"/>
</dbReference>
<comment type="subcellular location">
    <subcellularLocation>
        <location evidence="1">Endosome</location>
    </subcellularLocation>
</comment>
<comment type="similarity">
    <text evidence="2">Belongs to the ubiquitin-conjugating enzyme family. UEV subfamily.</text>
</comment>
<dbReference type="Pfam" id="PF05743">
    <property type="entry name" value="UEV"/>
    <property type="match status" value="1"/>
</dbReference>